<evidence type="ECO:0000256" key="6">
    <source>
        <dbReference type="ARBA" id="ARBA00022918"/>
    </source>
</evidence>
<dbReference type="SUPFAM" id="SSF53098">
    <property type="entry name" value="Ribonuclease H-like"/>
    <property type="match status" value="1"/>
</dbReference>
<dbReference type="InterPro" id="IPR041373">
    <property type="entry name" value="RT_RNaseH"/>
</dbReference>
<keyword evidence="6" id="KW-0695">RNA-directed DNA polymerase</keyword>
<dbReference type="CDD" id="cd01647">
    <property type="entry name" value="RT_LTR"/>
    <property type="match status" value="1"/>
</dbReference>
<dbReference type="FunFam" id="3.30.70.270:FF:000020">
    <property type="entry name" value="Transposon Tf2-6 polyprotein-like Protein"/>
    <property type="match status" value="1"/>
</dbReference>
<dbReference type="InterPro" id="IPR036397">
    <property type="entry name" value="RNaseH_sf"/>
</dbReference>
<evidence type="ECO:0000313" key="8">
    <source>
        <dbReference type="EMBL" id="PNX96063.1"/>
    </source>
</evidence>
<dbReference type="InterPro" id="IPR001584">
    <property type="entry name" value="Integrase_cat-core"/>
</dbReference>
<dbReference type="InterPro" id="IPR041588">
    <property type="entry name" value="Integrase_H2C2"/>
</dbReference>
<dbReference type="InterPro" id="IPR050951">
    <property type="entry name" value="Retrovirus_Pol_polyprotein"/>
</dbReference>
<dbReference type="GO" id="GO:0015074">
    <property type="term" value="P:DNA integration"/>
    <property type="evidence" value="ECO:0007669"/>
    <property type="project" value="InterPro"/>
</dbReference>
<dbReference type="GO" id="GO:0003964">
    <property type="term" value="F:RNA-directed DNA polymerase activity"/>
    <property type="evidence" value="ECO:0007669"/>
    <property type="project" value="UniProtKB-KW"/>
</dbReference>
<protein>
    <recommendedName>
        <fullName evidence="7">Integrase catalytic domain-containing protein</fullName>
    </recommendedName>
</protein>
<dbReference type="Gene3D" id="3.30.70.270">
    <property type="match status" value="2"/>
</dbReference>
<evidence type="ECO:0000256" key="3">
    <source>
        <dbReference type="ARBA" id="ARBA00022722"/>
    </source>
</evidence>
<keyword evidence="2" id="KW-0548">Nucleotidyltransferase</keyword>
<dbReference type="GO" id="GO:0003676">
    <property type="term" value="F:nucleic acid binding"/>
    <property type="evidence" value="ECO:0007669"/>
    <property type="project" value="InterPro"/>
</dbReference>
<accession>A0A2K3MZ37</accession>
<dbReference type="Pfam" id="PF17921">
    <property type="entry name" value="Integrase_H2C2"/>
    <property type="match status" value="1"/>
</dbReference>
<keyword evidence="1" id="KW-0808">Transferase</keyword>
<keyword evidence="5" id="KW-0378">Hydrolase</keyword>
<dbReference type="Gene3D" id="3.30.420.10">
    <property type="entry name" value="Ribonuclease H-like superfamily/Ribonuclease H"/>
    <property type="match status" value="2"/>
</dbReference>
<dbReference type="SUPFAM" id="SSF56672">
    <property type="entry name" value="DNA/RNA polymerases"/>
    <property type="match status" value="1"/>
</dbReference>
<dbReference type="GO" id="GO:0004519">
    <property type="term" value="F:endonuclease activity"/>
    <property type="evidence" value="ECO:0007669"/>
    <property type="project" value="UniProtKB-KW"/>
</dbReference>
<dbReference type="InterPro" id="IPR043502">
    <property type="entry name" value="DNA/RNA_pol_sf"/>
</dbReference>
<evidence type="ECO:0000256" key="4">
    <source>
        <dbReference type="ARBA" id="ARBA00022759"/>
    </source>
</evidence>
<dbReference type="Proteomes" id="UP000236291">
    <property type="component" value="Unassembled WGS sequence"/>
</dbReference>
<organism evidence="8 9">
    <name type="scientific">Trifolium pratense</name>
    <name type="common">Red clover</name>
    <dbReference type="NCBI Taxonomy" id="57577"/>
    <lineage>
        <taxon>Eukaryota</taxon>
        <taxon>Viridiplantae</taxon>
        <taxon>Streptophyta</taxon>
        <taxon>Embryophyta</taxon>
        <taxon>Tracheophyta</taxon>
        <taxon>Spermatophyta</taxon>
        <taxon>Magnoliopsida</taxon>
        <taxon>eudicotyledons</taxon>
        <taxon>Gunneridae</taxon>
        <taxon>Pentapetalae</taxon>
        <taxon>rosids</taxon>
        <taxon>fabids</taxon>
        <taxon>Fabales</taxon>
        <taxon>Fabaceae</taxon>
        <taxon>Papilionoideae</taxon>
        <taxon>50 kb inversion clade</taxon>
        <taxon>NPAAA clade</taxon>
        <taxon>Hologalegina</taxon>
        <taxon>IRL clade</taxon>
        <taxon>Trifolieae</taxon>
        <taxon>Trifolium</taxon>
    </lineage>
</organism>
<proteinExistence type="predicted"/>
<dbReference type="FunFam" id="3.10.20.370:FF:000001">
    <property type="entry name" value="Retrovirus-related Pol polyprotein from transposon 17.6-like protein"/>
    <property type="match status" value="1"/>
</dbReference>
<dbReference type="Gene3D" id="1.10.340.70">
    <property type="match status" value="1"/>
</dbReference>
<dbReference type="GO" id="GO:0016787">
    <property type="term" value="F:hydrolase activity"/>
    <property type="evidence" value="ECO:0007669"/>
    <property type="project" value="UniProtKB-KW"/>
</dbReference>
<evidence type="ECO:0000313" key="9">
    <source>
        <dbReference type="Proteomes" id="UP000236291"/>
    </source>
</evidence>
<dbReference type="PROSITE" id="PS50994">
    <property type="entry name" value="INTEGRASE"/>
    <property type="match status" value="1"/>
</dbReference>
<feature type="domain" description="Integrase catalytic" evidence="7">
    <location>
        <begin position="441"/>
        <end position="609"/>
    </location>
</feature>
<evidence type="ECO:0000256" key="2">
    <source>
        <dbReference type="ARBA" id="ARBA00022695"/>
    </source>
</evidence>
<evidence type="ECO:0000259" key="7">
    <source>
        <dbReference type="PROSITE" id="PS50994"/>
    </source>
</evidence>
<dbReference type="STRING" id="57577.A0A2K3MZ37"/>
<dbReference type="InterPro" id="IPR043128">
    <property type="entry name" value="Rev_trsase/Diguanyl_cyclase"/>
</dbReference>
<dbReference type="InterPro" id="IPR012337">
    <property type="entry name" value="RNaseH-like_sf"/>
</dbReference>
<keyword evidence="4" id="KW-0255">Endonuclease</keyword>
<reference evidence="8 9" key="2">
    <citation type="journal article" date="2017" name="Front. Plant Sci.">
        <title>Gene Classification and Mining of Molecular Markers Useful in Red Clover (Trifolium pratense) Breeding.</title>
        <authorList>
            <person name="Istvanek J."/>
            <person name="Dluhosova J."/>
            <person name="Dluhos P."/>
            <person name="Patkova L."/>
            <person name="Nedelnik J."/>
            <person name="Repkova J."/>
        </authorList>
    </citation>
    <scope>NUCLEOTIDE SEQUENCE [LARGE SCALE GENOMIC DNA]</scope>
    <source>
        <strain evidence="9">cv. Tatra</strain>
        <tissue evidence="8">Young leaves</tissue>
    </source>
</reference>
<sequence length="682" mass="78538">MPFGLCNAPATFQRCMLAIFADMMEETMEVFMERCIDTCLSNLNDVLKRCIDTNLVLNWEKCHFMVREGIVLGHKISSRGIEVDQAKIEVIKDLPPPLNVKGVRSFLGHAGFYHRFIKDFSKISKPLSSLLVKDVSFNFDNDCLNAFNILKEKLVIAPVIVAPQWDLPFELMCDASDYAVGAVLGQHHGKLFHVIYYSSKVLNENQINYTTTEKELLAVVYALEKFRPYLIGSKVIVFTDHSALKYLLTKGDSKPRLLRWILLLQEFDLQIKDKKGIENVVADHLSRLSNTKVTDKEKAIKGEFPDEKLLAISEFPWFGDMANFKASGIIPEEFNSQQRKKFFAESRHYFWDDPYLFKMGHDGLIWRCVADDEIRSIMWHCHNSPYGGHHSGQRTAAKVLQCGLFWPTIFHDCDEYVKACDECQRSGSISKRDEMPQHGLTEVEPFDVRGIDFMGPFPSSQSNLHILVCVDYVTKWVEAMACQANDSATVLKHILEKTVSSYRKDWSLKLDDVLWAYRTAFKTHLGFSPYQLVYGKACHLPVELEHKAYWAVKKLNMDATLFGRTRLLKLHELEEWRERAYENAVLFKARTKRYHDAKLVPKAFRQGQKVLLFNSRFKLFPGKLKSKWSGPFIVKEVFPHGAVEISKPGEEDSSFKVNGQRLKDYKGGEFIRHNVALFFHDP</sequence>
<evidence type="ECO:0000256" key="5">
    <source>
        <dbReference type="ARBA" id="ARBA00022801"/>
    </source>
</evidence>
<name>A0A2K3MZ37_TRIPR</name>
<evidence type="ECO:0000256" key="1">
    <source>
        <dbReference type="ARBA" id="ARBA00022679"/>
    </source>
</evidence>
<dbReference type="PANTHER" id="PTHR37984">
    <property type="entry name" value="PROTEIN CBG26694"/>
    <property type="match status" value="1"/>
</dbReference>
<reference evidence="8 9" key="1">
    <citation type="journal article" date="2014" name="Am. J. Bot.">
        <title>Genome assembly and annotation for red clover (Trifolium pratense; Fabaceae).</title>
        <authorList>
            <person name="Istvanek J."/>
            <person name="Jaros M."/>
            <person name="Krenek A."/>
            <person name="Repkova J."/>
        </authorList>
    </citation>
    <scope>NUCLEOTIDE SEQUENCE [LARGE SCALE GENOMIC DNA]</scope>
    <source>
        <strain evidence="9">cv. Tatra</strain>
        <tissue evidence="8">Young leaves</tissue>
    </source>
</reference>
<dbReference type="EMBL" id="ASHM01014109">
    <property type="protein sequence ID" value="PNX96063.1"/>
    <property type="molecule type" value="Genomic_DNA"/>
</dbReference>
<dbReference type="PANTHER" id="PTHR37984:SF5">
    <property type="entry name" value="PROTEIN NYNRIN-LIKE"/>
    <property type="match status" value="1"/>
</dbReference>
<dbReference type="Pfam" id="PF17917">
    <property type="entry name" value="RT_RNaseH"/>
    <property type="match status" value="1"/>
</dbReference>
<dbReference type="AlphaFoldDB" id="A0A2K3MZ37"/>
<keyword evidence="3" id="KW-0540">Nuclease</keyword>
<dbReference type="CDD" id="cd09274">
    <property type="entry name" value="RNase_HI_RT_Ty3"/>
    <property type="match status" value="1"/>
</dbReference>
<comment type="caution">
    <text evidence="8">The sequence shown here is derived from an EMBL/GenBank/DDBJ whole genome shotgun (WGS) entry which is preliminary data.</text>
</comment>
<gene>
    <name evidence="8" type="ORF">L195_g019264</name>
</gene>